<proteinExistence type="predicted"/>
<protein>
    <submittedName>
        <fullName evidence="2">Protein CBG02426</fullName>
    </submittedName>
</protein>
<gene>
    <name evidence="2 4" type="ORF">CBG02426</name>
    <name evidence="2" type="ORF">CBG_02426</name>
</gene>
<organism evidence="2 3">
    <name type="scientific">Caenorhabditis briggsae</name>
    <dbReference type="NCBI Taxonomy" id="6238"/>
    <lineage>
        <taxon>Eukaryota</taxon>
        <taxon>Metazoa</taxon>
        <taxon>Ecdysozoa</taxon>
        <taxon>Nematoda</taxon>
        <taxon>Chromadorea</taxon>
        <taxon>Rhabditida</taxon>
        <taxon>Rhabditina</taxon>
        <taxon>Rhabditomorpha</taxon>
        <taxon>Rhabditoidea</taxon>
        <taxon>Rhabditidae</taxon>
        <taxon>Peloderinae</taxon>
        <taxon>Caenorhabditis</taxon>
    </lineage>
</organism>
<evidence type="ECO:0000313" key="2">
    <source>
        <dbReference type="EMBL" id="CAP24087.2"/>
    </source>
</evidence>
<dbReference type="WormBase" id="CBG02426">
    <property type="protein sequence ID" value="CBP49316"/>
    <property type="gene ID" value="WBGene00025482"/>
</dbReference>
<reference evidence="2 3" key="1">
    <citation type="journal article" date="2003" name="PLoS Biol.">
        <title>The genome sequence of Caenorhabditis briggsae: a platform for comparative genomics.</title>
        <authorList>
            <person name="Stein L.D."/>
            <person name="Bao Z."/>
            <person name="Blasiar D."/>
            <person name="Blumenthal T."/>
            <person name="Brent M.R."/>
            <person name="Chen N."/>
            <person name="Chinwalla A."/>
            <person name="Clarke L."/>
            <person name="Clee C."/>
            <person name="Coghlan A."/>
            <person name="Coulson A."/>
            <person name="D'Eustachio P."/>
            <person name="Fitch D.H."/>
            <person name="Fulton L.A."/>
            <person name="Fulton R.E."/>
            <person name="Griffiths-Jones S."/>
            <person name="Harris T.W."/>
            <person name="Hillier L.W."/>
            <person name="Kamath R."/>
            <person name="Kuwabara P.E."/>
            <person name="Mardis E.R."/>
            <person name="Marra M.A."/>
            <person name="Miner T.L."/>
            <person name="Minx P."/>
            <person name="Mullikin J.C."/>
            <person name="Plumb R.W."/>
            <person name="Rogers J."/>
            <person name="Schein J.E."/>
            <person name="Sohrmann M."/>
            <person name="Spieth J."/>
            <person name="Stajich J.E."/>
            <person name="Wei C."/>
            <person name="Willey D."/>
            <person name="Wilson R.K."/>
            <person name="Durbin R."/>
            <person name="Waterston R.H."/>
        </authorList>
    </citation>
    <scope>NUCLEOTIDE SEQUENCE [LARGE SCALE GENOMIC DNA]</scope>
    <source>
        <strain evidence="2 3">AF16</strain>
    </source>
</reference>
<dbReference type="GeneID" id="8572255"/>
<evidence type="ECO:0000313" key="4">
    <source>
        <dbReference type="WormBase" id="CBG02426"/>
    </source>
</evidence>
<dbReference type="EMBL" id="HE601438">
    <property type="protein sequence ID" value="CAP24087.2"/>
    <property type="molecule type" value="Genomic_DNA"/>
</dbReference>
<sequence>MDRKRASFMSTATARQRHAKRMRAPTPRARIPRCSGTGAPSSGTCAKNFLSNNHFFSALAQSYPKIFPSMTTFDLQAILAKMTSATSSNSAVQLNPRLKEVDLQGSSIQDVLVQRTCSGSSSSEVQQAPQTVPTQFFPPVICNICGAFCKSKNGRRPHDPVFKTPILKVQQATENDLFMKKISIISGSNPEIQFLNIKQVTASFIKDILRWPKGIEMFDVLEEDQKLELVHSQWIRILIITICENGAHLLDLHEELSNIVTLSFSATNEGKYAYLLDLNDALQNLHRETLAFDPSSVRFGVITMFLGSVAHLSMGAIQNMFESNVKKLLSLCL</sequence>
<dbReference type="RefSeq" id="XP_045092305.1">
    <property type="nucleotide sequence ID" value="XM_045242574.1"/>
</dbReference>
<name>A8WUC5_CAEBR</name>
<dbReference type="HOGENOM" id="CLU_834790_0_0_1"/>
<evidence type="ECO:0000256" key="1">
    <source>
        <dbReference type="SAM" id="MobiDB-lite"/>
    </source>
</evidence>
<dbReference type="CTD" id="8572255"/>
<dbReference type="AlphaFoldDB" id="A8WUC5"/>
<dbReference type="KEGG" id="cbr:CBG_02426"/>
<evidence type="ECO:0000313" key="3">
    <source>
        <dbReference type="Proteomes" id="UP000008549"/>
    </source>
</evidence>
<feature type="region of interest" description="Disordered" evidence="1">
    <location>
        <begin position="1"/>
        <end position="39"/>
    </location>
</feature>
<reference evidence="2 3" key="2">
    <citation type="journal article" date="2011" name="PLoS Genet.">
        <title>Caenorhabditis briggsae recombinant inbred line genotypes reveal inter-strain incompatibility and the evolution of recombination.</title>
        <authorList>
            <person name="Ross J.A."/>
            <person name="Koboldt D.C."/>
            <person name="Staisch J.E."/>
            <person name="Chamberlin H.M."/>
            <person name="Gupta B.P."/>
            <person name="Miller R.D."/>
            <person name="Baird S.E."/>
            <person name="Haag E.S."/>
        </authorList>
    </citation>
    <scope>NUCLEOTIDE SEQUENCE [LARGE SCALE GENOMIC DNA]</scope>
    <source>
        <strain evidence="2 3">AF16</strain>
    </source>
</reference>
<keyword evidence="3" id="KW-1185">Reference proteome</keyword>
<accession>A8WUC5</accession>
<dbReference type="Proteomes" id="UP000008549">
    <property type="component" value="Unassembled WGS sequence"/>
</dbReference>
<dbReference type="InParanoid" id="A8WUC5"/>
<dbReference type="eggNOG" id="KOG3575">
    <property type="taxonomic scope" value="Eukaryota"/>
</dbReference>